<accession>J1HZ83</accession>
<reference evidence="2 3" key="1">
    <citation type="submission" date="2012-05" db="EMBL/GenBank/DDBJ databases">
        <authorList>
            <person name="Harkins D.M."/>
            <person name="Madupu R."/>
            <person name="Durkin A.S."/>
            <person name="Torralba M."/>
            <person name="Methe B."/>
            <person name="Sutton G.G."/>
            <person name="Nelson K.E."/>
        </authorList>
    </citation>
    <scope>NUCLEOTIDE SEQUENCE [LARGE SCALE GENOMIC DNA]</scope>
    <source>
        <strain evidence="2 3">F0490</strain>
    </source>
</reference>
<keyword evidence="3" id="KW-1185">Reference proteome</keyword>
<organism evidence="2 3">
    <name type="scientific">Schaalia georgiae F0490</name>
    <dbReference type="NCBI Taxonomy" id="1125717"/>
    <lineage>
        <taxon>Bacteria</taxon>
        <taxon>Bacillati</taxon>
        <taxon>Actinomycetota</taxon>
        <taxon>Actinomycetes</taxon>
        <taxon>Actinomycetales</taxon>
        <taxon>Actinomycetaceae</taxon>
        <taxon>Schaalia</taxon>
    </lineage>
</organism>
<sequence length="45" mass="5124">MLWAVFSLRIAWPVTVPAFGVHFWAWAVWSWRASIHAAARGGEDL</sequence>
<keyword evidence="1" id="KW-0812">Transmembrane</keyword>
<dbReference type="AlphaFoldDB" id="J1HZ83"/>
<evidence type="ECO:0000313" key="3">
    <source>
        <dbReference type="Proteomes" id="UP000004578"/>
    </source>
</evidence>
<dbReference type="EMBL" id="AKFS01000008">
    <property type="protein sequence ID" value="EJF51675.1"/>
    <property type="molecule type" value="Genomic_DNA"/>
</dbReference>
<name>J1HZ83_9ACTO</name>
<gene>
    <name evidence="2" type="ORF">HMPREF1317_1559</name>
</gene>
<keyword evidence="1" id="KW-0472">Membrane</keyword>
<protein>
    <submittedName>
        <fullName evidence="2">Uncharacterized protein</fullName>
    </submittedName>
</protein>
<feature type="transmembrane region" description="Helical" evidence="1">
    <location>
        <begin position="12"/>
        <end position="31"/>
    </location>
</feature>
<evidence type="ECO:0000313" key="2">
    <source>
        <dbReference type="EMBL" id="EJF51675.1"/>
    </source>
</evidence>
<dbReference type="Proteomes" id="UP000004578">
    <property type="component" value="Unassembled WGS sequence"/>
</dbReference>
<evidence type="ECO:0000256" key="1">
    <source>
        <dbReference type="SAM" id="Phobius"/>
    </source>
</evidence>
<keyword evidence="1" id="KW-1133">Transmembrane helix</keyword>
<comment type="caution">
    <text evidence="2">The sequence shown here is derived from an EMBL/GenBank/DDBJ whole genome shotgun (WGS) entry which is preliminary data.</text>
</comment>
<proteinExistence type="predicted"/>